<organism evidence="2 3">
    <name type="scientific">Nocardioides exalbidus</name>
    <dbReference type="NCBI Taxonomy" id="402596"/>
    <lineage>
        <taxon>Bacteria</taxon>
        <taxon>Bacillati</taxon>
        <taxon>Actinomycetota</taxon>
        <taxon>Actinomycetes</taxon>
        <taxon>Propionibacteriales</taxon>
        <taxon>Nocardioidaceae</taxon>
        <taxon>Nocardioides</taxon>
    </lineage>
</organism>
<evidence type="ECO:0000313" key="3">
    <source>
        <dbReference type="Proteomes" id="UP000198742"/>
    </source>
</evidence>
<accession>A0A1H4R196</accession>
<sequence length="179" mass="19337">MTTDRLLSVRHLLAAAVIGLALLAVGCKAADVPVGTLLGSDETPDLSRPTGKPEFDRLDPVLRSAFQEARAAAERDGVRLVITSGWRSRAHQERLYEDALVKYGSPEEANRWVATPDQSAHVTGDAIDIGPTDGAIWVGQHGAEFGLCQTFANEMWHFELLTTPGGTCPEMLTDGSVRR</sequence>
<dbReference type="GO" id="GO:0006508">
    <property type="term" value="P:proteolysis"/>
    <property type="evidence" value="ECO:0007669"/>
    <property type="project" value="InterPro"/>
</dbReference>
<dbReference type="PANTHER" id="PTHR34385:SF1">
    <property type="entry name" value="PEPTIDOGLYCAN L-ALANYL-D-GLUTAMATE ENDOPEPTIDASE CWLK"/>
    <property type="match status" value="1"/>
</dbReference>
<dbReference type="Gene3D" id="3.30.1380.10">
    <property type="match status" value="1"/>
</dbReference>
<dbReference type="PANTHER" id="PTHR34385">
    <property type="entry name" value="D-ALANYL-D-ALANINE CARBOXYPEPTIDASE"/>
    <property type="match status" value="1"/>
</dbReference>
<evidence type="ECO:0000259" key="1">
    <source>
        <dbReference type="Pfam" id="PF02557"/>
    </source>
</evidence>
<dbReference type="InterPro" id="IPR003709">
    <property type="entry name" value="VanY-like_core_dom"/>
</dbReference>
<dbReference type="AlphaFoldDB" id="A0A1H4R196"/>
<name>A0A1H4R196_9ACTN</name>
<dbReference type="InterPro" id="IPR052179">
    <property type="entry name" value="DD-CPase-like"/>
</dbReference>
<protein>
    <submittedName>
        <fullName evidence="2">D-alanyl-D-alanine carboxypeptidase</fullName>
    </submittedName>
</protein>
<dbReference type="InterPro" id="IPR009045">
    <property type="entry name" value="Zn_M74/Hedgehog-like"/>
</dbReference>
<dbReference type="CDD" id="cd14846">
    <property type="entry name" value="Peptidase_M15_like"/>
    <property type="match status" value="1"/>
</dbReference>
<keyword evidence="2" id="KW-0378">Hydrolase</keyword>
<keyword evidence="3" id="KW-1185">Reference proteome</keyword>
<keyword evidence="2" id="KW-0645">Protease</keyword>
<evidence type="ECO:0000313" key="2">
    <source>
        <dbReference type="EMBL" id="SEC25514.1"/>
    </source>
</evidence>
<dbReference type="Proteomes" id="UP000198742">
    <property type="component" value="Unassembled WGS sequence"/>
</dbReference>
<gene>
    <name evidence="2" type="ORF">SAMN04489844_1961</name>
</gene>
<dbReference type="SUPFAM" id="SSF55166">
    <property type="entry name" value="Hedgehog/DD-peptidase"/>
    <property type="match status" value="1"/>
</dbReference>
<dbReference type="GO" id="GO:0004180">
    <property type="term" value="F:carboxypeptidase activity"/>
    <property type="evidence" value="ECO:0007669"/>
    <property type="project" value="UniProtKB-KW"/>
</dbReference>
<reference evidence="3" key="1">
    <citation type="submission" date="2016-10" db="EMBL/GenBank/DDBJ databases">
        <authorList>
            <person name="Varghese N."/>
            <person name="Submissions S."/>
        </authorList>
    </citation>
    <scope>NUCLEOTIDE SEQUENCE [LARGE SCALE GENOMIC DNA]</scope>
    <source>
        <strain evidence="3">DSM 22017</strain>
    </source>
</reference>
<dbReference type="STRING" id="402596.SAMN04489844_1961"/>
<dbReference type="PROSITE" id="PS51257">
    <property type="entry name" value="PROKAR_LIPOPROTEIN"/>
    <property type="match status" value="1"/>
</dbReference>
<dbReference type="RefSeq" id="WP_217630310.1">
    <property type="nucleotide sequence ID" value="NZ_FNRT01000002.1"/>
</dbReference>
<proteinExistence type="predicted"/>
<dbReference type="Pfam" id="PF02557">
    <property type="entry name" value="VanY"/>
    <property type="match status" value="1"/>
</dbReference>
<dbReference type="EMBL" id="FNRT01000002">
    <property type="protein sequence ID" value="SEC25514.1"/>
    <property type="molecule type" value="Genomic_DNA"/>
</dbReference>
<feature type="domain" description="D-alanyl-D-alanine carboxypeptidase-like core" evidence="1">
    <location>
        <begin position="58"/>
        <end position="156"/>
    </location>
</feature>
<keyword evidence="2" id="KW-0121">Carboxypeptidase</keyword>